<feature type="transmembrane region" description="Helical" evidence="1">
    <location>
        <begin position="21"/>
        <end position="46"/>
    </location>
</feature>
<evidence type="ECO:0000256" key="1">
    <source>
        <dbReference type="SAM" id="Phobius"/>
    </source>
</evidence>
<feature type="transmembrane region" description="Helical" evidence="1">
    <location>
        <begin position="155"/>
        <end position="175"/>
    </location>
</feature>
<dbReference type="AlphaFoldDB" id="A0A0P9D069"/>
<keyword evidence="1" id="KW-0812">Transmembrane</keyword>
<feature type="transmembrane region" description="Helical" evidence="1">
    <location>
        <begin position="66"/>
        <end position="89"/>
    </location>
</feature>
<feature type="transmembrane region" description="Helical" evidence="1">
    <location>
        <begin position="101"/>
        <end position="121"/>
    </location>
</feature>
<sequence length="255" mass="27292">MQHDRKRSTITRWSGMAAIGSGLAFGATIAYLFGVLPRAGFTFAMLDDRASLLPWLAQHARLYGGLWLLYFISQALLLPLPGALVAAYANTNTRGSGVIAICAKLGYAAILLAIVGLVLVYTTSPLVASAYIRTPGDSAAILLLGDLFADTGKEIRLFSEVLLGLWLLGTAATLLQRSRSVLAPWAMLAIGAYTEIVAVIKISDPLTPLEDTLGLFLALVYGAIGAMLLQHSRMPEVDDRPVSRSNVNLTVPEQH</sequence>
<dbReference type="EMBL" id="LJCR01000951">
    <property type="protein sequence ID" value="KPV51353.1"/>
    <property type="molecule type" value="Genomic_DNA"/>
</dbReference>
<gene>
    <name evidence="2" type="ORF">SE17_21680</name>
</gene>
<reference evidence="2 3" key="1">
    <citation type="submission" date="2015-09" db="EMBL/GenBank/DDBJ databases">
        <title>Draft genome sequence of Kouleothrix aurantiaca JCM 19913.</title>
        <authorList>
            <person name="Hemp J."/>
        </authorList>
    </citation>
    <scope>NUCLEOTIDE SEQUENCE [LARGE SCALE GENOMIC DNA]</scope>
    <source>
        <strain evidence="2 3">COM-B</strain>
    </source>
</reference>
<accession>A0A0P9D069</accession>
<evidence type="ECO:0008006" key="4">
    <source>
        <dbReference type="Google" id="ProtNLM"/>
    </source>
</evidence>
<proteinExistence type="predicted"/>
<keyword evidence="1" id="KW-0472">Membrane</keyword>
<feature type="transmembrane region" description="Helical" evidence="1">
    <location>
        <begin position="182"/>
        <end position="200"/>
    </location>
</feature>
<dbReference type="Proteomes" id="UP000050509">
    <property type="component" value="Unassembled WGS sequence"/>
</dbReference>
<keyword evidence="3" id="KW-1185">Reference proteome</keyword>
<organism evidence="2 3">
    <name type="scientific">Kouleothrix aurantiaca</name>
    <dbReference type="NCBI Taxonomy" id="186479"/>
    <lineage>
        <taxon>Bacteria</taxon>
        <taxon>Bacillati</taxon>
        <taxon>Chloroflexota</taxon>
        <taxon>Chloroflexia</taxon>
        <taxon>Chloroflexales</taxon>
        <taxon>Roseiflexineae</taxon>
        <taxon>Roseiflexaceae</taxon>
        <taxon>Kouleothrix</taxon>
    </lineage>
</organism>
<evidence type="ECO:0000313" key="3">
    <source>
        <dbReference type="Proteomes" id="UP000050509"/>
    </source>
</evidence>
<keyword evidence="1" id="KW-1133">Transmembrane helix</keyword>
<evidence type="ECO:0000313" key="2">
    <source>
        <dbReference type="EMBL" id="KPV51353.1"/>
    </source>
</evidence>
<comment type="caution">
    <text evidence="2">The sequence shown here is derived from an EMBL/GenBank/DDBJ whole genome shotgun (WGS) entry which is preliminary data.</text>
</comment>
<feature type="transmembrane region" description="Helical" evidence="1">
    <location>
        <begin position="212"/>
        <end position="229"/>
    </location>
</feature>
<protein>
    <recommendedName>
        <fullName evidence="4">DUF4386 domain-containing protein</fullName>
    </recommendedName>
</protein>
<name>A0A0P9D069_9CHLR</name>